<dbReference type="AlphaFoldDB" id="A0A7C8IZ91"/>
<comment type="caution">
    <text evidence="1">The sequence shown here is derived from an EMBL/GenBank/DDBJ whole genome shotgun (WGS) entry which is preliminary data.</text>
</comment>
<organism evidence="1 2">
    <name type="scientific">Orbilia oligospora</name>
    <name type="common">Nematode-trapping fungus</name>
    <name type="synonym">Arthrobotrys oligospora</name>
    <dbReference type="NCBI Taxonomy" id="2813651"/>
    <lineage>
        <taxon>Eukaryota</taxon>
        <taxon>Fungi</taxon>
        <taxon>Dikarya</taxon>
        <taxon>Ascomycota</taxon>
        <taxon>Pezizomycotina</taxon>
        <taxon>Orbiliomycetes</taxon>
        <taxon>Orbiliales</taxon>
        <taxon>Orbiliaceae</taxon>
        <taxon>Orbilia</taxon>
    </lineage>
</organism>
<dbReference type="Proteomes" id="UP000475325">
    <property type="component" value="Unassembled WGS sequence"/>
</dbReference>
<name>A0A7C8IZ91_ORBOL</name>
<evidence type="ECO:0000313" key="2">
    <source>
        <dbReference type="Proteomes" id="UP000475325"/>
    </source>
</evidence>
<gene>
    <name evidence="1" type="ORF">TWF102_000607</name>
</gene>
<sequence length="177" mass="19650">MSMSSEEIKTNLLLVAMVPSIEDQVAASTRLSVVLSRFFFFFVSVRCMGKTASDHHSNVPKPKTPQIQRQAWIGRLFAFSTPPTPNQINPTSPLQTLPVHRQRHYPARPRSSAIQFNVTRDILAFDIIAILDKQYEGGGAISSSCACELGFAILELVNTPRADIPDHGYHRCNLTIA</sequence>
<accession>A0A7C8IZ91</accession>
<evidence type="ECO:0000313" key="1">
    <source>
        <dbReference type="EMBL" id="KAF3083733.1"/>
    </source>
</evidence>
<reference evidence="1 2" key="1">
    <citation type="submission" date="2019-06" db="EMBL/GenBank/DDBJ databases">
        <authorList>
            <person name="Palmer J.M."/>
        </authorList>
    </citation>
    <scope>NUCLEOTIDE SEQUENCE [LARGE SCALE GENOMIC DNA]</scope>
    <source>
        <strain evidence="1 2">TWF102</strain>
    </source>
</reference>
<protein>
    <submittedName>
        <fullName evidence="1">Uncharacterized protein</fullName>
    </submittedName>
</protein>
<proteinExistence type="predicted"/>
<dbReference type="EMBL" id="WIQW01000104">
    <property type="protein sequence ID" value="KAF3083733.1"/>
    <property type="molecule type" value="Genomic_DNA"/>
</dbReference>